<feature type="compositionally biased region" description="Polar residues" evidence="1">
    <location>
        <begin position="82"/>
        <end position="96"/>
    </location>
</feature>
<reference evidence="2 3" key="1">
    <citation type="journal article" date="2018" name="Cell">
        <title>The Chara Genome: Secondary Complexity and Implications for Plant Terrestrialization.</title>
        <authorList>
            <person name="Nishiyama T."/>
            <person name="Sakayama H."/>
            <person name="Vries J.D."/>
            <person name="Buschmann H."/>
            <person name="Saint-Marcoux D."/>
            <person name="Ullrich K.K."/>
            <person name="Haas F.B."/>
            <person name="Vanderstraeten L."/>
            <person name="Becker D."/>
            <person name="Lang D."/>
            <person name="Vosolsobe S."/>
            <person name="Rombauts S."/>
            <person name="Wilhelmsson P.K.I."/>
            <person name="Janitza P."/>
            <person name="Kern R."/>
            <person name="Heyl A."/>
            <person name="Rumpler F."/>
            <person name="Villalobos L.I.A.C."/>
            <person name="Clay J.M."/>
            <person name="Skokan R."/>
            <person name="Toyoda A."/>
            <person name="Suzuki Y."/>
            <person name="Kagoshima H."/>
            <person name="Schijlen E."/>
            <person name="Tajeshwar N."/>
            <person name="Catarino B."/>
            <person name="Hetherington A.J."/>
            <person name="Saltykova A."/>
            <person name="Bonnot C."/>
            <person name="Breuninger H."/>
            <person name="Symeonidi A."/>
            <person name="Radhakrishnan G.V."/>
            <person name="Van Nieuwerburgh F."/>
            <person name="Deforce D."/>
            <person name="Chang C."/>
            <person name="Karol K.G."/>
            <person name="Hedrich R."/>
            <person name="Ulvskov P."/>
            <person name="Glockner G."/>
            <person name="Delwiche C.F."/>
            <person name="Petrasek J."/>
            <person name="Van de Peer Y."/>
            <person name="Friml J."/>
            <person name="Beilby M."/>
            <person name="Dolan L."/>
            <person name="Kohara Y."/>
            <person name="Sugano S."/>
            <person name="Fujiyama A."/>
            <person name="Delaux P.-M."/>
            <person name="Quint M."/>
            <person name="TheiBen G."/>
            <person name="Hagemann M."/>
            <person name="Harholt J."/>
            <person name="Dunand C."/>
            <person name="Zachgo S."/>
            <person name="Langdale J."/>
            <person name="Maumus F."/>
            <person name="Straeten D.V.D."/>
            <person name="Gould S.B."/>
            <person name="Rensing S.A."/>
        </authorList>
    </citation>
    <scope>NUCLEOTIDE SEQUENCE [LARGE SCALE GENOMIC DNA]</scope>
    <source>
        <strain evidence="2 3">S276</strain>
    </source>
</reference>
<name>A0A388L2X0_CHABU</name>
<feature type="compositionally biased region" description="Acidic residues" evidence="1">
    <location>
        <begin position="43"/>
        <end position="59"/>
    </location>
</feature>
<gene>
    <name evidence="2" type="ORF">CBR_g22877</name>
</gene>
<dbReference type="Gramene" id="GBG76660">
    <property type="protein sequence ID" value="GBG76660"/>
    <property type="gene ID" value="CBR_g22877"/>
</dbReference>
<keyword evidence="3" id="KW-1185">Reference proteome</keyword>
<organism evidence="2 3">
    <name type="scientific">Chara braunii</name>
    <name type="common">Braun's stonewort</name>
    <dbReference type="NCBI Taxonomy" id="69332"/>
    <lineage>
        <taxon>Eukaryota</taxon>
        <taxon>Viridiplantae</taxon>
        <taxon>Streptophyta</taxon>
        <taxon>Charophyceae</taxon>
        <taxon>Charales</taxon>
        <taxon>Characeae</taxon>
        <taxon>Chara</taxon>
    </lineage>
</organism>
<evidence type="ECO:0000313" key="2">
    <source>
        <dbReference type="EMBL" id="GBG76660.1"/>
    </source>
</evidence>
<comment type="caution">
    <text evidence="2">The sequence shown here is derived from an EMBL/GenBank/DDBJ whole genome shotgun (WGS) entry which is preliminary data.</text>
</comment>
<dbReference type="AlphaFoldDB" id="A0A388L2X0"/>
<protein>
    <submittedName>
        <fullName evidence="2">Uncharacterized protein</fullName>
    </submittedName>
</protein>
<feature type="region of interest" description="Disordered" evidence="1">
    <location>
        <begin position="1"/>
        <end position="125"/>
    </location>
</feature>
<accession>A0A388L2X0</accession>
<evidence type="ECO:0000256" key="1">
    <source>
        <dbReference type="SAM" id="MobiDB-lite"/>
    </source>
</evidence>
<feature type="compositionally biased region" description="Acidic residues" evidence="1">
    <location>
        <begin position="12"/>
        <end position="28"/>
    </location>
</feature>
<sequence>MPVEDITKTATDQEDGDSSATMETEDGESSATMEIGSKGMEERMEEEEQEGEEDDEQEGEGNYKGLDEGDGQEEGEQVAHQDPSTDSQAPLDSEATTGEGLGQETEARQQQNPLTELARQERSKTGLETILREGECYVCPITIGGK</sequence>
<dbReference type="EMBL" id="BFEA01000250">
    <property type="protein sequence ID" value="GBG76660.1"/>
    <property type="molecule type" value="Genomic_DNA"/>
</dbReference>
<evidence type="ECO:0000313" key="3">
    <source>
        <dbReference type="Proteomes" id="UP000265515"/>
    </source>
</evidence>
<dbReference type="Proteomes" id="UP000265515">
    <property type="component" value="Unassembled WGS sequence"/>
</dbReference>
<proteinExistence type="predicted"/>